<keyword evidence="1" id="KW-1015">Disulfide bond</keyword>
<dbReference type="PROSITE" id="PS01186">
    <property type="entry name" value="EGF_2"/>
    <property type="match status" value="1"/>
</dbReference>
<evidence type="ECO:0000313" key="4">
    <source>
        <dbReference type="Proteomes" id="UP001176940"/>
    </source>
</evidence>
<gene>
    <name evidence="3" type="ORF">RIMI_LOCUS1933936</name>
</gene>
<reference evidence="3" key="1">
    <citation type="submission" date="2023-07" db="EMBL/GenBank/DDBJ databases">
        <authorList>
            <person name="Stuckert A."/>
        </authorList>
    </citation>
    <scope>NUCLEOTIDE SEQUENCE</scope>
</reference>
<sequence>MCSCKSGFIGNGLNCTRVVFCDTASCCSPGYTWDTTKKLCVDVDECQSSSLYTCLTQAECINKNGIYICNAVKNPVCPSAPCSSDQDCVRNGAVLSCVDPCTNYQEIDGSRRLYTLNSVGRFPTDRYLFGWYRYANGLRLREGYVGSLKCGSVEPYTLSSHPSVSDGVISVPLLTNGLTANSTGPSIMVKACPGGYYVYKFAGLMKFEVYCTVSGVKNWVIGDKESAQDACSYCGLIEPEKDGDRWTPSKFCSNYYYNNYYDHHQHHINNDYYTSNNYYYYSNNNHYNTNYYINNNHYNTNYYTNTNYNTNSYTNNNHYYYDYNTKNNHCFHNYIYYNTNNTTIYNNHCYNYYTYNNHYYHYYTHYNTNNTPTYNNHCHHYYTYNNHCYHYYTHYNTNNPPTYNNHCYHYCIFYNSNNIHTDNNHYYTYPKSKYYGYSHNTICYNYHNRNYNSNNSLKYTNNTMRQHNIFPAYVTNTLYS</sequence>
<protein>
    <recommendedName>
        <fullName evidence="2">EGF-like domain-containing protein</fullName>
    </recommendedName>
</protein>
<evidence type="ECO:0000256" key="1">
    <source>
        <dbReference type="ARBA" id="ARBA00023157"/>
    </source>
</evidence>
<accession>A0ABN9KWT5</accession>
<dbReference type="EMBL" id="CAUEEQ010002592">
    <property type="protein sequence ID" value="CAJ0923142.1"/>
    <property type="molecule type" value="Genomic_DNA"/>
</dbReference>
<dbReference type="Gene3D" id="2.10.25.10">
    <property type="entry name" value="Laminin"/>
    <property type="match status" value="1"/>
</dbReference>
<comment type="caution">
    <text evidence="3">The sequence shown here is derived from an EMBL/GenBank/DDBJ whole genome shotgun (WGS) entry which is preliminary data.</text>
</comment>
<organism evidence="3 4">
    <name type="scientific">Ranitomeya imitator</name>
    <name type="common">mimic poison frog</name>
    <dbReference type="NCBI Taxonomy" id="111125"/>
    <lineage>
        <taxon>Eukaryota</taxon>
        <taxon>Metazoa</taxon>
        <taxon>Chordata</taxon>
        <taxon>Craniata</taxon>
        <taxon>Vertebrata</taxon>
        <taxon>Euteleostomi</taxon>
        <taxon>Amphibia</taxon>
        <taxon>Batrachia</taxon>
        <taxon>Anura</taxon>
        <taxon>Neobatrachia</taxon>
        <taxon>Hyloidea</taxon>
        <taxon>Dendrobatidae</taxon>
        <taxon>Dendrobatinae</taxon>
        <taxon>Ranitomeya</taxon>
    </lineage>
</organism>
<dbReference type="PROSITE" id="PS01187">
    <property type="entry name" value="EGF_CA"/>
    <property type="match status" value="1"/>
</dbReference>
<dbReference type="Proteomes" id="UP001176940">
    <property type="component" value="Unassembled WGS sequence"/>
</dbReference>
<feature type="domain" description="EGF-like" evidence="2">
    <location>
        <begin position="2"/>
        <end position="15"/>
    </location>
</feature>
<dbReference type="InterPro" id="IPR000742">
    <property type="entry name" value="EGF"/>
</dbReference>
<dbReference type="InterPro" id="IPR018097">
    <property type="entry name" value="EGF_Ca-bd_CS"/>
</dbReference>
<evidence type="ECO:0000259" key="2">
    <source>
        <dbReference type="PROSITE" id="PS01186"/>
    </source>
</evidence>
<evidence type="ECO:0000313" key="3">
    <source>
        <dbReference type="EMBL" id="CAJ0923142.1"/>
    </source>
</evidence>
<name>A0ABN9KWT5_9NEOB</name>
<proteinExistence type="predicted"/>
<keyword evidence="4" id="KW-1185">Reference proteome</keyword>